<keyword evidence="4 6" id="KW-0249">Electron transport</keyword>
<feature type="domain" description="Rubredoxin-like" evidence="7">
    <location>
        <begin position="14"/>
        <end position="65"/>
    </location>
</feature>
<dbReference type="SUPFAM" id="SSF57802">
    <property type="entry name" value="Rubredoxin-like"/>
    <property type="match status" value="1"/>
</dbReference>
<dbReference type="PROSITE" id="PS50903">
    <property type="entry name" value="RUBREDOXIN_LIKE"/>
    <property type="match status" value="1"/>
</dbReference>
<accession>A0A9W6LRJ7</accession>
<dbReference type="PROSITE" id="PS00202">
    <property type="entry name" value="RUBREDOXIN"/>
    <property type="match status" value="1"/>
</dbReference>
<gene>
    <name evidence="8" type="primary">hupI</name>
    <name evidence="8" type="ORF">LMG27198_15950</name>
</gene>
<dbReference type="PANTHER" id="PTHR47627">
    <property type="entry name" value="RUBREDOXIN"/>
    <property type="match status" value="1"/>
</dbReference>
<evidence type="ECO:0000313" key="8">
    <source>
        <dbReference type="EMBL" id="GLI92603.1"/>
    </source>
</evidence>
<evidence type="ECO:0000256" key="4">
    <source>
        <dbReference type="ARBA" id="ARBA00022982"/>
    </source>
</evidence>
<evidence type="ECO:0000256" key="1">
    <source>
        <dbReference type="ARBA" id="ARBA00001965"/>
    </source>
</evidence>
<keyword evidence="2" id="KW-0813">Transport</keyword>
<dbReference type="InterPro" id="IPR050526">
    <property type="entry name" value="Rubredoxin_ET"/>
</dbReference>
<dbReference type="GO" id="GO:0009055">
    <property type="term" value="F:electron transfer activity"/>
    <property type="evidence" value="ECO:0007669"/>
    <property type="project" value="TreeGrafter"/>
</dbReference>
<evidence type="ECO:0000259" key="7">
    <source>
        <dbReference type="PROSITE" id="PS50903"/>
    </source>
</evidence>
<keyword evidence="3 6" id="KW-0479">Metal-binding</keyword>
<proteinExistence type="inferred from homology"/>
<dbReference type="PRINTS" id="PR00163">
    <property type="entry name" value="RUBREDOXIN"/>
</dbReference>
<evidence type="ECO:0000313" key="9">
    <source>
        <dbReference type="Proteomes" id="UP001144323"/>
    </source>
</evidence>
<reference evidence="8" key="1">
    <citation type="journal article" date="2023" name="Int. J. Syst. Evol. Microbiol.">
        <title>Methylocystis iwaonis sp. nov., a type II methane-oxidizing bacterium from surface soil of a rice paddy field in Japan, and emended description of the genus Methylocystis (ex Whittenbury et al. 1970) Bowman et al. 1993.</title>
        <authorList>
            <person name="Kaise H."/>
            <person name="Sawadogo J.B."/>
            <person name="Alam M.S."/>
            <person name="Ueno C."/>
            <person name="Dianou D."/>
            <person name="Shinjo R."/>
            <person name="Asakawa S."/>
        </authorList>
    </citation>
    <scope>NUCLEOTIDE SEQUENCE</scope>
    <source>
        <strain evidence="8">LMG27198</strain>
    </source>
</reference>
<dbReference type="Proteomes" id="UP001144323">
    <property type="component" value="Unassembled WGS sequence"/>
</dbReference>
<dbReference type="PANTHER" id="PTHR47627:SF1">
    <property type="entry name" value="RUBREDOXIN-1-RELATED"/>
    <property type="match status" value="1"/>
</dbReference>
<comment type="cofactor">
    <cofactor evidence="1 6">
        <name>Fe(3+)</name>
        <dbReference type="ChEBI" id="CHEBI:29034"/>
    </cofactor>
</comment>
<dbReference type="InterPro" id="IPR024934">
    <property type="entry name" value="Rubredoxin-like_dom"/>
</dbReference>
<comment type="caution">
    <text evidence="8">The sequence shown here is derived from an EMBL/GenBank/DDBJ whole genome shotgun (WGS) entry which is preliminary data.</text>
</comment>
<comment type="similarity">
    <text evidence="6">Belongs to the rubredoxin family.</text>
</comment>
<dbReference type="InterPro" id="IPR024935">
    <property type="entry name" value="Rubredoxin_dom"/>
</dbReference>
<dbReference type="GO" id="GO:0043448">
    <property type="term" value="P:alkane catabolic process"/>
    <property type="evidence" value="ECO:0007669"/>
    <property type="project" value="TreeGrafter"/>
</dbReference>
<dbReference type="EMBL" id="BSEC01000001">
    <property type="protein sequence ID" value="GLI92603.1"/>
    <property type="molecule type" value="Genomic_DNA"/>
</dbReference>
<name>A0A9W6LRJ7_9HYPH</name>
<dbReference type="CDD" id="cd00730">
    <property type="entry name" value="rubredoxin"/>
    <property type="match status" value="1"/>
</dbReference>
<dbReference type="Pfam" id="PF00301">
    <property type="entry name" value="Rubredoxin"/>
    <property type="match status" value="1"/>
</dbReference>
<evidence type="ECO:0000256" key="5">
    <source>
        <dbReference type="ARBA" id="ARBA00023004"/>
    </source>
</evidence>
<keyword evidence="9" id="KW-1185">Reference proteome</keyword>
<sequence length="69" mass="7594">MSFENFEPPPATGADRFECGVCWSVYDPAEGDSIAQIAAGTPFSDLPEDWRCPNCDAARARFMRLGHGR</sequence>
<dbReference type="RefSeq" id="WP_281801920.1">
    <property type="nucleotide sequence ID" value="NZ_BSEC01000001.1"/>
</dbReference>
<dbReference type="GO" id="GO:0005506">
    <property type="term" value="F:iron ion binding"/>
    <property type="evidence" value="ECO:0007669"/>
    <property type="project" value="UniProtKB-UniRule"/>
</dbReference>
<evidence type="ECO:0000256" key="2">
    <source>
        <dbReference type="ARBA" id="ARBA00022448"/>
    </source>
</evidence>
<keyword evidence="5 6" id="KW-0408">Iron</keyword>
<dbReference type="InterPro" id="IPR018527">
    <property type="entry name" value="Rubredoxin_Fe_BS"/>
</dbReference>
<dbReference type="Gene3D" id="2.20.28.10">
    <property type="match status" value="1"/>
</dbReference>
<evidence type="ECO:0000256" key="6">
    <source>
        <dbReference type="RuleBase" id="RU003820"/>
    </source>
</evidence>
<evidence type="ECO:0000256" key="3">
    <source>
        <dbReference type="ARBA" id="ARBA00022723"/>
    </source>
</evidence>
<dbReference type="AlphaFoldDB" id="A0A9W6LRJ7"/>
<organism evidence="8 9">
    <name type="scientific">Methylocystis echinoides</name>
    <dbReference type="NCBI Taxonomy" id="29468"/>
    <lineage>
        <taxon>Bacteria</taxon>
        <taxon>Pseudomonadati</taxon>
        <taxon>Pseudomonadota</taxon>
        <taxon>Alphaproteobacteria</taxon>
        <taxon>Hyphomicrobiales</taxon>
        <taxon>Methylocystaceae</taxon>
        <taxon>Methylocystis</taxon>
    </lineage>
</organism>
<protein>
    <recommendedName>
        <fullName evidence="6">Rubredoxin</fullName>
    </recommendedName>
</protein>